<proteinExistence type="predicted"/>
<keyword evidence="4" id="KW-0238">DNA-binding</keyword>
<dbReference type="AlphaFoldDB" id="A0A218Z320"/>
<comment type="caution">
    <text evidence="8">The sequence shown here is derived from an EMBL/GenBank/DDBJ whole genome shotgun (WGS) entry which is preliminary data.</text>
</comment>
<organism evidence="8 9">
    <name type="scientific">Diplocarpon coronariae</name>
    <dbReference type="NCBI Taxonomy" id="2795749"/>
    <lineage>
        <taxon>Eukaryota</taxon>
        <taxon>Fungi</taxon>
        <taxon>Dikarya</taxon>
        <taxon>Ascomycota</taxon>
        <taxon>Pezizomycotina</taxon>
        <taxon>Leotiomycetes</taxon>
        <taxon>Helotiales</taxon>
        <taxon>Drepanopezizaceae</taxon>
        <taxon>Diplocarpon</taxon>
    </lineage>
</organism>
<evidence type="ECO:0000313" key="8">
    <source>
        <dbReference type="EMBL" id="OWP02437.1"/>
    </source>
</evidence>
<dbReference type="CDD" id="cd00067">
    <property type="entry name" value="GAL4"/>
    <property type="match status" value="1"/>
</dbReference>
<dbReference type="GO" id="GO:0000981">
    <property type="term" value="F:DNA-binding transcription factor activity, RNA polymerase II-specific"/>
    <property type="evidence" value="ECO:0007669"/>
    <property type="project" value="InterPro"/>
</dbReference>
<dbReference type="Gene3D" id="4.10.240.10">
    <property type="entry name" value="Zn(2)-C6 fungal-type DNA-binding domain"/>
    <property type="match status" value="1"/>
</dbReference>
<keyword evidence="9" id="KW-1185">Reference proteome</keyword>
<dbReference type="GO" id="GO:0009410">
    <property type="term" value="P:response to xenobiotic stimulus"/>
    <property type="evidence" value="ECO:0007669"/>
    <property type="project" value="TreeGrafter"/>
</dbReference>
<evidence type="ECO:0000256" key="2">
    <source>
        <dbReference type="ARBA" id="ARBA00022833"/>
    </source>
</evidence>
<reference evidence="8 9" key="1">
    <citation type="submission" date="2017-04" db="EMBL/GenBank/DDBJ databases">
        <title>Draft genome sequence of Marssonina coronaria NL1: causal agent of apple blotch.</title>
        <authorList>
            <person name="Cheng Q."/>
        </authorList>
    </citation>
    <scope>NUCLEOTIDE SEQUENCE [LARGE SCALE GENOMIC DNA]</scope>
    <source>
        <strain evidence="8 9">NL1</strain>
    </source>
</reference>
<dbReference type="FunCoup" id="A0A218Z320">
    <property type="interactions" value="151"/>
</dbReference>
<dbReference type="EMBL" id="MZNU01000236">
    <property type="protein sequence ID" value="OWP02437.1"/>
    <property type="molecule type" value="Genomic_DNA"/>
</dbReference>
<dbReference type="SMART" id="SM00066">
    <property type="entry name" value="GAL4"/>
    <property type="match status" value="1"/>
</dbReference>
<keyword evidence="6" id="KW-0539">Nucleus</keyword>
<dbReference type="PANTHER" id="PTHR31779">
    <property type="entry name" value="2-NITROPROPANE DIOXYGENASE FAMILY, PUTATIVE (AFU_ORTHOLOGUE AFUA_2G17430)-RELATED"/>
    <property type="match status" value="1"/>
</dbReference>
<dbReference type="InterPro" id="IPR036864">
    <property type="entry name" value="Zn2-C6_fun-type_DNA-bd_sf"/>
</dbReference>
<keyword evidence="3" id="KW-0805">Transcription regulation</keyword>
<dbReference type="Pfam" id="PF00172">
    <property type="entry name" value="Zn_clus"/>
    <property type="match status" value="1"/>
</dbReference>
<dbReference type="SUPFAM" id="SSF57701">
    <property type="entry name" value="Zn2/Cys6 DNA-binding domain"/>
    <property type="match status" value="1"/>
</dbReference>
<dbReference type="Proteomes" id="UP000242519">
    <property type="component" value="Unassembled WGS sequence"/>
</dbReference>
<evidence type="ECO:0000256" key="3">
    <source>
        <dbReference type="ARBA" id="ARBA00023015"/>
    </source>
</evidence>
<keyword evidence="2" id="KW-0862">Zinc</keyword>
<sequence length="572" mass="63275">MSIHIPLSDSQPLRKRQRARKACLPCRQRKRKCDSEFPCSMCTSYAYQCQYATDDGPASASVETLGPRQAHASPVSISHDRSRDARPLARAITSVAKPSSDLGFLDPVRRRFQGMHSVTAFPRSLGLDFQSANPPRLHSFAYNCGIRVEGEGISHADLRSIISKDEFSRFADVYFETVHPLFGALGQRQLLETSEQFWNQTVAASAFEAVIAGVAALGSFFSARPGYAREAELVQHAKGILEDQTFQPTIDHVSAWILRTLYLRSTARPHVAWLASCTTMHIAESTGLHHEVDQLTLTDPHDAQDAARFQGVCESVREVFWTAWRNNKMVSLEYGRSCVSLSNITCRLPNRGAPDAHLHAIVELISGDSAEPQDPELSSMLEKAGQIPDSHPFVSMSKADLCMSLYRHHRLLKLSIDRADVLKIIDIGNRAIAAALKLAEESKFWWNVLCTVFQYVCVLLAIDTADSLSNVANALGVLEKIASLLGTHMGHEAVNTAKVLLRDSMRKKRAEVEMLERADVTVAESSVGAGMTNLEEMDINWDMLLDPWYMSNFSGMASLGDGSTIGKLDTVR</sequence>
<dbReference type="OrthoDB" id="4064873at2759"/>
<dbReference type="GO" id="GO:0008270">
    <property type="term" value="F:zinc ion binding"/>
    <property type="evidence" value="ECO:0007669"/>
    <property type="project" value="InterPro"/>
</dbReference>
<dbReference type="PROSITE" id="PS00463">
    <property type="entry name" value="ZN2_CY6_FUNGAL_1"/>
    <property type="match status" value="1"/>
</dbReference>
<dbReference type="PROSITE" id="PS50048">
    <property type="entry name" value="ZN2_CY6_FUNGAL_2"/>
    <property type="match status" value="1"/>
</dbReference>
<evidence type="ECO:0000256" key="4">
    <source>
        <dbReference type="ARBA" id="ARBA00023125"/>
    </source>
</evidence>
<dbReference type="InterPro" id="IPR001138">
    <property type="entry name" value="Zn2Cys6_DnaBD"/>
</dbReference>
<dbReference type="InParanoid" id="A0A218Z320"/>
<dbReference type="PANTHER" id="PTHR31779:SF3">
    <property type="entry name" value="PROTEIN RDR1"/>
    <property type="match status" value="1"/>
</dbReference>
<keyword evidence="1" id="KW-0479">Metal-binding</keyword>
<dbReference type="CDD" id="cd12148">
    <property type="entry name" value="fungal_TF_MHR"/>
    <property type="match status" value="1"/>
</dbReference>
<dbReference type="GO" id="GO:0006351">
    <property type="term" value="P:DNA-templated transcription"/>
    <property type="evidence" value="ECO:0007669"/>
    <property type="project" value="InterPro"/>
</dbReference>
<feature type="domain" description="Zn(2)-C6 fungal-type" evidence="7">
    <location>
        <begin position="22"/>
        <end position="51"/>
    </location>
</feature>
<protein>
    <submittedName>
        <fullName evidence="8">Transcription factor Cys</fullName>
    </submittedName>
</protein>
<dbReference type="InterPro" id="IPR007219">
    <property type="entry name" value="XnlR_reg_dom"/>
</dbReference>
<dbReference type="InterPro" id="IPR052478">
    <property type="entry name" value="Metabolite_Synth_Reg"/>
</dbReference>
<dbReference type="Pfam" id="PF04082">
    <property type="entry name" value="Fungal_trans"/>
    <property type="match status" value="1"/>
</dbReference>
<accession>A0A218Z320</accession>
<dbReference type="GO" id="GO:0003677">
    <property type="term" value="F:DNA binding"/>
    <property type="evidence" value="ECO:0007669"/>
    <property type="project" value="UniProtKB-KW"/>
</dbReference>
<evidence type="ECO:0000256" key="1">
    <source>
        <dbReference type="ARBA" id="ARBA00022723"/>
    </source>
</evidence>
<evidence type="ECO:0000256" key="6">
    <source>
        <dbReference type="ARBA" id="ARBA00023242"/>
    </source>
</evidence>
<evidence type="ECO:0000259" key="7">
    <source>
        <dbReference type="PROSITE" id="PS50048"/>
    </source>
</evidence>
<keyword evidence="5" id="KW-0804">Transcription</keyword>
<evidence type="ECO:0000256" key="5">
    <source>
        <dbReference type="ARBA" id="ARBA00023163"/>
    </source>
</evidence>
<gene>
    <name evidence="8" type="ORF">B2J93_3225</name>
</gene>
<name>A0A218Z320_9HELO</name>
<evidence type="ECO:0000313" key="9">
    <source>
        <dbReference type="Proteomes" id="UP000242519"/>
    </source>
</evidence>